<dbReference type="InterPro" id="IPR004101">
    <property type="entry name" value="Mur_ligase_C"/>
</dbReference>
<feature type="binding site" evidence="7">
    <location>
        <begin position="108"/>
        <end position="114"/>
    </location>
    <ligand>
        <name>ATP</name>
        <dbReference type="ChEBI" id="CHEBI:30616"/>
    </ligand>
</feature>
<evidence type="ECO:0000256" key="1">
    <source>
        <dbReference type="ARBA" id="ARBA00004496"/>
    </source>
</evidence>
<dbReference type="SUPFAM" id="SSF53623">
    <property type="entry name" value="MurD-like peptide ligases, catalytic domain"/>
    <property type="match status" value="1"/>
</dbReference>
<dbReference type="EMBL" id="JAGYVZ010000021">
    <property type="protein sequence ID" value="MBS7233192.1"/>
    <property type="molecule type" value="Genomic_DNA"/>
</dbReference>
<organism evidence="11 12">
    <name type="scientific">Flavobacterium psychroterrae</name>
    <dbReference type="NCBI Taxonomy" id="2133767"/>
    <lineage>
        <taxon>Bacteria</taxon>
        <taxon>Pseudomonadati</taxon>
        <taxon>Bacteroidota</taxon>
        <taxon>Flavobacteriia</taxon>
        <taxon>Flavobacteriales</taxon>
        <taxon>Flavobacteriaceae</taxon>
        <taxon>Flavobacterium</taxon>
    </lineage>
</organism>
<dbReference type="NCBIfam" id="TIGR01087">
    <property type="entry name" value="murD"/>
    <property type="match status" value="1"/>
</dbReference>
<dbReference type="RefSeq" id="WP_213305084.1">
    <property type="nucleotide sequence ID" value="NZ_JAGYVZ010000021.1"/>
</dbReference>
<proteinExistence type="inferred from homology"/>
<feature type="domain" description="Mur ligase C-terminal" evidence="9">
    <location>
        <begin position="307"/>
        <end position="420"/>
    </location>
</feature>
<evidence type="ECO:0000256" key="7">
    <source>
        <dbReference type="HAMAP-Rule" id="MF_00639"/>
    </source>
</evidence>
<evidence type="ECO:0000259" key="10">
    <source>
        <dbReference type="Pfam" id="PF08245"/>
    </source>
</evidence>
<dbReference type="EC" id="6.3.2.9" evidence="7 8"/>
<accession>A0ABS5PFX5</accession>
<keyword evidence="7 8" id="KW-0133">Cell shape</keyword>
<evidence type="ECO:0000256" key="5">
    <source>
        <dbReference type="ARBA" id="ARBA00022741"/>
    </source>
</evidence>
<evidence type="ECO:0000256" key="4">
    <source>
        <dbReference type="ARBA" id="ARBA00022598"/>
    </source>
</evidence>
<dbReference type="PANTHER" id="PTHR43692:SF1">
    <property type="entry name" value="UDP-N-ACETYLMURAMOYLALANINE--D-GLUTAMATE LIGASE"/>
    <property type="match status" value="1"/>
</dbReference>
<evidence type="ECO:0000256" key="8">
    <source>
        <dbReference type="RuleBase" id="RU003664"/>
    </source>
</evidence>
<keyword evidence="6 7" id="KW-0067">ATP-binding</keyword>
<dbReference type="Gene3D" id="3.40.1190.10">
    <property type="entry name" value="Mur-like, catalytic domain"/>
    <property type="match status" value="1"/>
</dbReference>
<keyword evidence="12" id="KW-1185">Reference proteome</keyword>
<evidence type="ECO:0000256" key="6">
    <source>
        <dbReference type="ARBA" id="ARBA00022840"/>
    </source>
</evidence>
<dbReference type="Gene3D" id="3.90.190.20">
    <property type="entry name" value="Mur ligase, C-terminal domain"/>
    <property type="match status" value="1"/>
</dbReference>
<dbReference type="InterPro" id="IPR036615">
    <property type="entry name" value="Mur_ligase_C_dom_sf"/>
</dbReference>
<comment type="function">
    <text evidence="7 8">Cell wall formation. Catalyzes the addition of glutamate to the nucleotide precursor UDP-N-acetylmuramoyl-L-alanine (UMA).</text>
</comment>
<sequence>MRLVVLGGGESGVGTAILGKKKGYDVFVSDFGKIKESYKEVLIINKIEWEEEKHTEDLILNADVVMKSPGIPDKSPMVQKLIAAGIKVISEIEFAIPFTEALTVGITGSNGKTTTTMLTHHLLKSAGLNVGLGGNIGKSFAWQVADNKYDAYVLELSSFQLDGIIDYRPDIAIITNISPDHLDRYEYKYQNYIDSKFRITMNQTESDYLIYDADDEAIAEWFKNNTTKAKLIPFSLTKTFDEGASINNNKMEIKINQEEFTMETEYIALEGKHNMKNAMAASSVAKLMQIRNATIRESLSNFQGVEHRLEKVLKIQNVQYINDSKATNVNATFFALDSMNVPTVWIVGGVDKGNDYNELMSLVREKVKAIICLGVDNHKIINAFGNVVDIMVEVNNMNDAVKTAQRLTEKGDAVLLSPACASFDLFESYEDRGKQFKQAVHNL</sequence>
<dbReference type="Pfam" id="PF08245">
    <property type="entry name" value="Mur_ligase_M"/>
    <property type="match status" value="1"/>
</dbReference>
<dbReference type="PANTHER" id="PTHR43692">
    <property type="entry name" value="UDP-N-ACETYLMURAMOYLALANINE--D-GLUTAMATE LIGASE"/>
    <property type="match status" value="1"/>
</dbReference>
<keyword evidence="5 7" id="KW-0547">Nucleotide-binding</keyword>
<keyword evidence="4 7" id="KW-0436">Ligase</keyword>
<keyword evidence="7 8" id="KW-0961">Cell wall biogenesis/degradation</keyword>
<reference evidence="11 12" key="1">
    <citation type="journal article" date="2018" name="Int. J. Syst. Evol. Microbiol.">
        <title>Flavobacterium chryseum sp. nov. and Flavobacterium psychroterrae sp. nov., novel environmental bacteria isolated from Antarctica.</title>
        <authorList>
            <person name="Kralova S."/>
            <person name="Svec P."/>
            <person name="Busse H.J."/>
            <person name="Stankova E."/>
            <person name="Vaczi P."/>
            <person name="Sedlacek I."/>
        </authorList>
    </citation>
    <scope>NUCLEOTIDE SEQUENCE [LARGE SCALE GENOMIC DNA]</scope>
    <source>
        <strain evidence="11 12">CCM 8827</strain>
    </source>
</reference>
<protein>
    <recommendedName>
        <fullName evidence="7 8">UDP-N-acetylmuramoylalanine--D-glutamate ligase</fullName>
        <ecNumber evidence="7 8">6.3.2.9</ecNumber>
    </recommendedName>
    <alternativeName>
        <fullName evidence="7">D-glutamic acid-adding enzyme</fullName>
    </alternativeName>
    <alternativeName>
        <fullName evidence="7">UDP-N-acetylmuramoyl-L-alanyl-D-glutamate synthetase</fullName>
    </alternativeName>
</protein>
<dbReference type="InterPro" id="IPR013221">
    <property type="entry name" value="Mur_ligase_cen"/>
</dbReference>
<name>A0ABS5PFX5_9FLAO</name>
<dbReference type="Pfam" id="PF02875">
    <property type="entry name" value="Mur_ligase_C"/>
    <property type="match status" value="1"/>
</dbReference>
<evidence type="ECO:0000259" key="9">
    <source>
        <dbReference type="Pfam" id="PF02875"/>
    </source>
</evidence>
<dbReference type="GO" id="GO:0008764">
    <property type="term" value="F:UDP-N-acetylmuramoylalanine-D-glutamate ligase activity"/>
    <property type="evidence" value="ECO:0007669"/>
    <property type="project" value="UniProtKB-EC"/>
</dbReference>
<evidence type="ECO:0000256" key="3">
    <source>
        <dbReference type="ARBA" id="ARBA00022490"/>
    </source>
</evidence>
<keyword evidence="7 8" id="KW-0132">Cell division</keyword>
<dbReference type="Proteomes" id="UP000722625">
    <property type="component" value="Unassembled WGS sequence"/>
</dbReference>
<dbReference type="HAMAP" id="MF_00639">
    <property type="entry name" value="MurD"/>
    <property type="match status" value="1"/>
</dbReference>
<comment type="catalytic activity">
    <reaction evidence="7 8">
        <text>UDP-N-acetyl-alpha-D-muramoyl-L-alanine + D-glutamate + ATP = UDP-N-acetyl-alpha-D-muramoyl-L-alanyl-D-glutamate + ADP + phosphate + H(+)</text>
        <dbReference type="Rhea" id="RHEA:16429"/>
        <dbReference type="ChEBI" id="CHEBI:15378"/>
        <dbReference type="ChEBI" id="CHEBI:29986"/>
        <dbReference type="ChEBI" id="CHEBI:30616"/>
        <dbReference type="ChEBI" id="CHEBI:43474"/>
        <dbReference type="ChEBI" id="CHEBI:83898"/>
        <dbReference type="ChEBI" id="CHEBI:83900"/>
        <dbReference type="ChEBI" id="CHEBI:456216"/>
        <dbReference type="EC" id="6.3.2.9"/>
    </reaction>
</comment>
<feature type="domain" description="Mur ligase central" evidence="10">
    <location>
        <begin position="106"/>
        <end position="284"/>
    </location>
</feature>
<evidence type="ECO:0000256" key="2">
    <source>
        <dbReference type="ARBA" id="ARBA00004752"/>
    </source>
</evidence>
<gene>
    <name evidence="7 11" type="primary">murD</name>
    <name evidence="11" type="ORF">KHA90_19415</name>
</gene>
<evidence type="ECO:0000313" key="11">
    <source>
        <dbReference type="EMBL" id="MBS7233192.1"/>
    </source>
</evidence>
<comment type="caution">
    <text evidence="11">The sequence shown here is derived from an EMBL/GenBank/DDBJ whole genome shotgun (WGS) entry which is preliminary data.</text>
</comment>
<comment type="similarity">
    <text evidence="7">Belongs to the MurCDEF family.</text>
</comment>
<dbReference type="InterPro" id="IPR036565">
    <property type="entry name" value="Mur-like_cat_sf"/>
</dbReference>
<dbReference type="InterPro" id="IPR005762">
    <property type="entry name" value="MurD"/>
</dbReference>
<evidence type="ECO:0000313" key="12">
    <source>
        <dbReference type="Proteomes" id="UP000722625"/>
    </source>
</evidence>
<dbReference type="Pfam" id="PF21377">
    <property type="entry name" value="MurD_N"/>
    <property type="match status" value="1"/>
</dbReference>
<comment type="pathway">
    <text evidence="2 7 8">Cell wall biogenesis; peptidoglycan biosynthesis.</text>
</comment>
<dbReference type="Gene3D" id="3.40.50.720">
    <property type="entry name" value="NAD(P)-binding Rossmann-like Domain"/>
    <property type="match status" value="1"/>
</dbReference>
<keyword evidence="7 8" id="KW-0131">Cell cycle</keyword>
<keyword evidence="3 7" id="KW-0963">Cytoplasm</keyword>
<comment type="subcellular location">
    <subcellularLocation>
        <location evidence="1 7 8">Cytoplasm</location>
    </subcellularLocation>
</comment>
<dbReference type="SUPFAM" id="SSF53244">
    <property type="entry name" value="MurD-like peptide ligases, peptide-binding domain"/>
    <property type="match status" value="1"/>
</dbReference>
<dbReference type="SUPFAM" id="SSF51984">
    <property type="entry name" value="MurCD N-terminal domain"/>
    <property type="match status" value="1"/>
</dbReference>
<keyword evidence="7 8" id="KW-0573">Peptidoglycan synthesis</keyword>